<dbReference type="RefSeq" id="WP_045806828.1">
    <property type="nucleotide sequence ID" value="NZ_JZCR01000006.1"/>
</dbReference>
<comment type="caution">
    <text evidence="2">The sequence shown here is derived from an EMBL/GenBank/DDBJ whole genome shotgun (WGS) entry which is preliminary data.</text>
</comment>
<dbReference type="STRING" id="216463.VC81_03875"/>
<protein>
    <submittedName>
        <fullName evidence="2">Uncharacterized protein</fullName>
    </submittedName>
</protein>
<organism evidence="2 3">
    <name type="scientific">Levilactobacillus spicheri</name>
    <dbReference type="NCBI Taxonomy" id="216463"/>
    <lineage>
        <taxon>Bacteria</taxon>
        <taxon>Bacillati</taxon>
        <taxon>Bacillota</taxon>
        <taxon>Bacilli</taxon>
        <taxon>Lactobacillales</taxon>
        <taxon>Lactobacillaceae</taxon>
        <taxon>Levilactobacillus</taxon>
    </lineage>
</organism>
<gene>
    <name evidence="2" type="ORF">VC81_03875</name>
    <name evidence="1" type="ORF">VC81_06235</name>
</gene>
<dbReference type="Proteomes" id="UP000033491">
    <property type="component" value="Unassembled WGS sequence"/>
</dbReference>
<dbReference type="AlphaFoldDB" id="A0A0F3RUD7"/>
<evidence type="ECO:0000313" key="2">
    <source>
        <dbReference type="EMBL" id="KJW13606.1"/>
    </source>
</evidence>
<dbReference type="EMBL" id="JZCR01000006">
    <property type="protein sequence ID" value="KJW13606.1"/>
    <property type="molecule type" value="Genomic_DNA"/>
</dbReference>
<name>A0A0F3RUD7_9LACO</name>
<proteinExistence type="predicted"/>
<dbReference type="PATRIC" id="fig|216463.3.peg.2607"/>
<accession>A0A0F3RUD7</accession>
<dbReference type="EMBL" id="JZCR01000014">
    <property type="protein sequence ID" value="KJW12847.1"/>
    <property type="molecule type" value="Genomic_DNA"/>
</dbReference>
<sequence>MIYVSNAKTGEIVHTGKTEAECNRWRLSHYKRDVLNERETPYPLKITDNEHLTEVDFKHIVRTRYVLGPRYVVTVGGVQISYTSKKEIRQTYHISELTIKRLLFTNGYDHGMKIEDVREVCL</sequence>
<dbReference type="OrthoDB" id="2303326at2"/>
<reference evidence="2 3" key="1">
    <citation type="submission" date="2015-03" db="EMBL/GenBank/DDBJ databases">
        <authorList>
            <person name="Zheng J."/>
            <person name="Ganezle M."/>
        </authorList>
    </citation>
    <scope>NUCLEOTIDE SEQUENCE [LARGE SCALE GENOMIC DNA]</scope>
    <source>
        <strain evidence="2 3">LP38</strain>
    </source>
</reference>
<evidence type="ECO:0000313" key="3">
    <source>
        <dbReference type="Proteomes" id="UP000033491"/>
    </source>
</evidence>
<evidence type="ECO:0000313" key="1">
    <source>
        <dbReference type="EMBL" id="KJW12847.1"/>
    </source>
</evidence>